<feature type="region of interest" description="Disordered" evidence="1">
    <location>
        <begin position="311"/>
        <end position="345"/>
    </location>
</feature>
<organism evidence="2 3">
    <name type="scientific">Prunus persica</name>
    <name type="common">Peach</name>
    <name type="synonym">Amygdalus persica</name>
    <dbReference type="NCBI Taxonomy" id="3760"/>
    <lineage>
        <taxon>Eukaryota</taxon>
        <taxon>Viridiplantae</taxon>
        <taxon>Streptophyta</taxon>
        <taxon>Embryophyta</taxon>
        <taxon>Tracheophyta</taxon>
        <taxon>Spermatophyta</taxon>
        <taxon>Magnoliopsida</taxon>
        <taxon>eudicotyledons</taxon>
        <taxon>Gunneridae</taxon>
        <taxon>Pentapetalae</taxon>
        <taxon>rosids</taxon>
        <taxon>fabids</taxon>
        <taxon>Rosales</taxon>
        <taxon>Rosaceae</taxon>
        <taxon>Amygdaloideae</taxon>
        <taxon>Amygdaleae</taxon>
        <taxon>Prunus</taxon>
    </lineage>
</organism>
<dbReference type="Proteomes" id="UP000006882">
    <property type="component" value="Chromosome G6"/>
</dbReference>
<dbReference type="PANTHER" id="PTHR33318">
    <property type="entry name" value="ASPARTYL/GLUTAMYL-TRNA(ASN/GLN) AMIDOTRANSFERASE SUBUNIT"/>
    <property type="match status" value="1"/>
</dbReference>
<dbReference type="OrthoDB" id="1925835at2759"/>
<dbReference type="AlphaFoldDB" id="A0A251P055"/>
<dbReference type="Gramene" id="ONI04994">
    <property type="protein sequence ID" value="ONI04994"/>
    <property type="gene ID" value="PRUPE_6G350800"/>
</dbReference>
<sequence>MGCFPKCFTSCKRRKLKKSVTVTPFKHQQSFEGTEKVVQIQHAEPTKLEDVLEAIKLTKESKEEENEEQSKNDAKKKVTFDLNTKVHHEESSTTTKEVTNSLVESSDEKQEIQKELGPILGSIISSVAPSHPLNKRYENCENNEDEYEDVVDLDGSDLDAADDYEQGHVDDEFDSKQQISIQEESSESLFSLSIDSRKQVYDAEIDEKEVNSPMPKLSASNQEVNLIGSNQNARDQSVLKPIENLTQWKEVKQKATSTASKHQEKENINTEQDCYVPFSPEPTLKLSKHCPRPKSDDQGTGVDTSLSSWLVESETTPKSNASNNSVGNNSLCERVINSPGSREDRPILGAWTTEEIKQLSAFSTPRRSRSPSPDQIPIIGTVGSYWCHTGQTMDSDSSSSCSGMPRTAGRNREDPKVKWKSTAFEAKLERALDMGLLEA</sequence>
<dbReference type="STRING" id="3760.A0A251P055"/>
<feature type="region of interest" description="Disordered" evidence="1">
    <location>
        <begin position="285"/>
        <end position="304"/>
    </location>
</feature>
<gene>
    <name evidence="2" type="ORF">PRUPE_6G350800</name>
</gene>
<feature type="region of interest" description="Disordered" evidence="1">
    <location>
        <begin position="58"/>
        <end position="188"/>
    </location>
</feature>
<feature type="compositionally biased region" description="Acidic residues" evidence="1">
    <location>
        <begin position="141"/>
        <end position="164"/>
    </location>
</feature>
<feature type="region of interest" description="Disordered" evidence="1">
    <location>
        <begin position="394"/>
        <end position="418"/>
    </location>
</feature>
<proteinExistence type="predicted"/>
<evidence type="ECO:0000256" key="1">
    <source>
        <dbReference type="SAM" id="MobiDB-lite"/>
    </source>
</evidence>
<feature type="compositionally biased region" description="Basic and acidic residues" evidence="1">
    <location>
        <begin position="58"/>
        <end position="91"/>
    </location>
</feature>
<reference evidence="2 3" key="1">
    <citation type="journal article" date="2013" name="Nat. Genet.">
        <title>The high-quality draft genome of peach (Prunus persica) identifies unique patterns of genetic diversity, domestication and genome evolution.</title>
        <authorList>
            <consortium name="International Peach Genome Initiative"/>
            <person name="Verde I."/>
            <person name="Abbott A.G."/>
            <person name="Scalabrin S."/>
            <person name="Jung S."/>
            <person name="Shu S."/>
            <person name="Marroni F."/>
            <person name="Zhebentyayeva T."/>
            <person name="Dettori M.T."/>
            <person name="Grimwood J."/>
            <person name="Cattonaro F."/>
            <person name="Zuccolo A."/>
            <person name="Rossini L."/>
            <person name="Jenkins J."/>
            <person name="Vendramin E."/>
            <person name="Meisel L.A."/>
            <person name="Decroocq V."/>
            <person name="Sosinski B."/>
            <person name="Prochnik S."/>
            <person name="Mitros T."/>
            <person name="Policriti A."/>
            <person name="Cipriani G."/>
            <person name="Dondini L."/>
            <person name="Ficklin S."/>
            <person name="Goodstein D.M."/>
            <person name="Xuan P."/>
            <person name="Del Fabbro C."/>
            <person name="Aramini V."/>
            <person name="Copetti D."/>
            <person name="Gonzalez S."/>
            <person name="Horner D.S."/>
            <person name="Falchi R."/>
            <person name="Lucas S."/>
            <person name="Mica E."/>
            <person name="Maldonado J."/>
            <person name="Lazzari B."/>
            <person name="Bielenberg D."/>
            <person name="Pirona R."/>
            <person name="Miculan M."/>
            <person name="Barakat A."/>
            <person name="Testolin R."/>
            <person name="Stella A."/>
            <person name="Tartarini S."/>
            <person name="Tonutti P."/>
            <person name="Arus P."/>
            <person name="Orellana A."/>
            <person name="Wells C."/>
            <person name="Main D."/>
            <person name="Vizzotto G."/>
            <person name="Silva H."/>
            <person name="Salamini F."/>
            <person name="Schmutz J."/>
            <person name="Morgante M."/>
            <person name="Rokhsar D.S."/>
        </authorList>
    </citation>
    <scope>NUCLEOTIDE SEQUENCE [LARGE SCALE GENOMIC DNA]</scope>
    <source>
        <strain evidence="3">cv. Nemared</strain>
    </source>
</reference>
<evidence type="ECO:0000313" key="2">
    <source>
        <dbReference type="EMBL" id="ONI04994.1"/>
    </source>
</evidence>
<evidence type="ECO:0000313" key="3">
    <source>
        <dbReference type="Proteomes" id="UP000006882"/>
    </source>
</evidence>
<name>A0A251P055_PRUPE</name>
<feature type="compositionally biased region" description="Polar residues" evidence="1">
    <location>
        <begin position="92"/>
        <end position="104"/>
    </location>
</feature>
<dbReference type="GO" id="GO:0007142">
    <property type="term" value="P:male meiosis II"/>
    <property type="evidence" value="ECO:0007669"/>
    <property type="project" value="InterPro"/>
</dbReference>
<feature type="compositionally biased region" description="Low complexity" evidence="1">
    <location>
        <begin position="319"/>
        <end position="330"/>
    </location>
</feature>
<dbReference type="InterPro" id="IPR039300">
    <property type="entry name" value="JASON"/>
</dbReference>
<dbReference type="PANTHER" id="PTHR33318:SF22">
    <property type="entry name" value="SUPPRESSOR PROTEIN SRP40-LIKE ISOFORM X1"/>
    <property type="match status" value="1"/>
</dbReference>
<keyword evidence="3" id="KW-1185">Reference proteome</keyword>
<protein>
    <submittedName>
        <fullName evidence="2">Uncharacterized protein</fullName>
    </submittedName>
</protein>
<feature type="compositionally biased region" description="Low complexity" evidence="1">
    <location>
        <begin position="176"/>
        <end position="188"/>
    </location>
</feature>
<dbReference type="EMBL" id="CM007656">
    <property type="protein sequence ID" value="ONI04994.1"/>
    <property type="molecule type" value="Genomic_DNA"/>
</dbReference>
<accession>A0A251P055</accession>